<feature type="transmembrane region" description="Helical" evidence="6">
    <location>
        <begin position="12"/>
        <end position="29"/>
    </location>
</feature>
<name>A0ABY6Q880_9GAMM</name>
<feature type="transmembrane region" description="Helical" evidence="6">
    <location>
        <begin position="191"/>
        <end position="213"/>
    </location>
</feature>
<dbReference type="Pfam" id="PF01292">
    <property type="entry name" value="Ni_hydr_CYTB"/>
    <property type="match status" value="1"/>
</dbReference>
<evidence type="ECO:0000256" key="6">
    <source>
        <dbReference type="SAM" id="Phobius"/>
    </source>
</evidence>
<dbReference type="InterPro" id="IPR011577">
    <property type="entry name" value="Cyt_b561_bac/Ni-Hgenase"/>
</dbReference>
<dbReference type="PANTHER" id="PTHR30485">
    <property type="entry name" value="NI/FE-HYDROGENASE 1 B-TYPE CYTOCHROME SUBUNIT"/>
    <property type="match status" value="1"/>
</dbReference>
<dbReference type="PANTHER" id="PTHR30485:SF2">
    <property type="entry name" value="BLL0597 PROTEIN"/>
    <property type="match status" value="1"/>
</dbReference>
<keyword evidence="5 6" id="KW-0472">Membrane</keyword>
<keyword evidence="3 6" id="KW-0812">Transmembrane</keyword>
<protein>
    <submittedName>
        <fullName evidence="8">Branched-chain alpha-keto acid dehydrogenase subunit E2</fullName>
    </submittedName>
</protein>
<feature type="transmembrane region" description="Helical" evidence="6">
    <location>
        <begin position="94"/>
        <end position="117"/>
    </location>
</feature>
<sequence>MVVHPVWDLPTRLIHWCFPVGIGFLWWTGETGRMEWHSYGGYTLIVLVTTRFMWGFVGSFHSRFAHFVRSPNAVLAYLKAAPEAEAPSVGHNPLGAYSVLALLFAVLVQGLSGMFSIDDVAFDGPLAYYFGGEYIDLALQWHDIGWVVLQALIALHLCAIAWYQFKKRRPLVQTMWFGSHSGRESVHAPVAGWRAILTVLTMSGVLAATILLAPEAPSYY</sequence>
<keyword evidence="2" id="KW-1003">Cell membrane</keyword>
<evidence type="ECO:0000256" key="1">
    <source>
        <dbReference type="ARBA" id="ARBA00004651"/>
    </source>
</evidence>
<feature type="transmembrane region" description="Helical" evidence="6">
    <location>
        <begin position="41"/>
        <end position="60"/>
    </location>
</feature>
<dbReference type="InterPro" id="IPR016174">
    <property type="entry name" value="Di-haem_cyt_TM"/>
</dbReference>
<evidence type="ECO:0000256" key="3">
    <source>
        <dbReference type="ARBA" id="ARBA00022692"/>
    </source>
</evidence>
<proteinExistence type="predicted"/>
<evidence type="ECO:0000256" key="4">
    <source>
        <dbReference type="ARBA" id="ARBA00022989"/>
    </source>
</evidence>
<gene>
    <name evidence="8" type="ORF">E0F26_10340</name>
</gene>
<evidence type="ECO:0000313" key="8">
    <source>
        <dbReference type="EMBL" id="UZP75111.1"/>
    </source>
</evidence>
<accession>A0ABY6Q880</accession>
<dbReference type="Proteomes" id="UP001317963">
    <property type="component" value="Chromosome"/>
</dbReference>
<dbReference type="SUPFAM" id="SSF81342">
    <property type="entry name" value="Transmembrane di-heme cytochromes"/>
    <property type="match status" value="1"/>
</dbReference>
<dbReference type="RefSeq" id="WP_279241583.1">
    <property type="nucleotide sequence ID" value="NZ_CP036501.1"/>
</dbReference>
<comment type="subcellular location">
    <subcellularLocation>
        <location evidence="1">Cell membrane</location>
        <topology evidence="1">Multi-pass membrane protein</topology>
    </subcellularLocation>
</comment>
<feature type="domain" description="Cytochrome b561 bacterial/Ni-hydrogenase" evidence="7">
    <location>
        <begin position="6"/>
        <end position="178"/>
    </location>
</feature>
<evidence type="ECO:0000313" key="9">
    <source>
        <dbReference type="Proteomes" id="UP001317963"/>
    </source>
</evidence>
<evidence type="ECO:0000256" key="2">
    <source>
        <dbReference type="ARBA" id="ARBA00022475"/>
    </source>
</evidence>
<evidence type="ECO:0000256" key="5">
    <source>
        <dbReference type="ARBA" id="ARBA00023136"/>
    </source>
</evidence>
<feature type="transmembrane region" description="Helical" evidence="6">
    <location>
        <begin position="144"/>
        <end position="165"/>
    </location>
</feature>
<dbReference type="EMBL" id="CP036501">
    <property type="protein sequence ID" value="UZP75111.1"/>
    <property type="molecule type" value="Genomic_DNA"/>
</dbReference>
<keyword evidence="9" id="KW-1185">Reference proteome</keyword>
<evidence type="ECO:0000259" key="7">
    <source>
        <dbReference type="Pfam" id="PF01292"/>
    </source>
</evidence>
<organism evidence="8 9">
    <name type="scientific">Candidatus Paraluminiphilus aquimaris</name>
    <dbReference type="NCBI Taxonomy" id="2518994"/>
    <lineage>
        <taxon>Bacteria</taxon>
        <taxon>Pseudomonadati</taxon>
        <taxon>Pseudomonadota</taxon>
        <taxon>Gammaproteobacteria</taxon>
        <taxon>Cellvibrionales</taxon>
        <taxon>Halieaceae</taxon>
        <taxon>Candidatus Paraluminiphilus</taxon>
    </lineage>
</organism>
<dbReference type="InterPro" id="IPR051542">
    <property type="entry name" value="Hydrogenase_cytochrome"/>
</dbReference>
<reference evidence="8 9" key="1">
    <citation type="submission" date="2019-02" db="EMBL/GenBank/DDBJ databases">
        <title>Halieaceae_genomes.</title>
        <authorList>
            <person name="Li S.-H."/>
        </authorList>
    </citation>
    <scope>NUCLEOTIDE SEQUENCE [LARGE SCALE GENOMIC DNA]</scope>
    <source>
        <strain evidence="8 9">JH123</strain>
    </source>
</reference>
<keyword evidence="4 6" id="KW-1133">Transmembrane helix</keyword>
<dbReference type="Gene3D" id="1.20.950.20">
    <property type="entry name" value="Transmembrane di-heme cytochromes, Chain C"/>
    <property type="match status" value="1"/>
</dbReference>